<sequence length="369" mass="40066">MKKEWGKKVIAGATIIGLLVTAAPAVYAATTNDGSTSTTSKIVETYRGFGKHFGRAFGGMMDNVAKFLGIDVSTLMSERHSGKTLAQIAKEKGKTEDELVNYLVEQKKAKINQLVKDGKITQAQADAMLQNITERTKQMVNSVDLGPKGFGHRGFGVVGPDELASFLGINVNTLISQQQSGKTLVEIAKAKGKTETELINFIVTKEKEKINQLVKDGKITQTQADNFLKNIETRVKNMVNSTALGPKGFGHRGGFRVTPAELASFLGIDVNTLISQQQSGKTLVEIAKAKGKTETELINFIVTKEKEKINQLVKDGKITQTQADNFLKNIETRVKQMVNNTAPGPKGFGHHGGMVGRGGMDFDHAPMFQ</sequence>
<proteinExistence type="predicted"/>
<evidence type="ECO:0000313" key="3">
    <source>
        <dbReference type="Proteomes" id="UP000187485"/>
    </source>
</evidence>
<gene>
    <name evidence="2" type="ORF">cpu_06970</name>
</gene>
<dbReference type="STRING" id="870242.cpu_06970"/>
<dbReference type="RefSeq" id="WP_075858677.1">
    <property type="nucleotide sequence ID" value="NZ_BDJK01000009.1"/>
</dbReference>
<accession>A0A1L8CTF3</accession>
<dbReference type="Pfam" id="PF10925">
    <property type="entry name" value="DUF2680"/>
    <property type="match status" value="1"/>
</dbReference>
<dbReference type="Proteomes" id="UP000187485">
    <property type="component" value="Unassembled WGS sequence"/>
</dbReference>
<keyword evidence="1" id="KW-0732">Signal</keyword>
<reference evidence="3" key="1">
    <citation type="submission" date="2016-12" db="EMBL/GenBank/DDBJ databases">
        <title>Draft Genome Sequences od Carboxydothermus pertinax and islandicus, Hydrogenogenic Carboxydotrophic Bacteria.</title>
        <authorList>
            <person name="Fukuyama Y."/>
            <person name="Ohmae K."/>
            <person name="Yoneda Y."/>
            <person name="Yoshida T."/>
            <person name="Sako Y."/>
        </authorList>
    </citation>
    <scope>NUCLEOTIDE SEQUENCE [LARGE SCALE GENOMIC DNA]</scope>
    <source>
        <strain evidence="3">Ug1</strain>
    </source>
</reference>
<feature type="chain" id="PRO_5012905530" evidence="1">
    <location>
        <begin position="29"/>
        <end position="369"/>
    </location>
</feature>
<feature type="signal peptide" evidence="1">
    <location>
        <begin position="1"/>
        <end position="28"/>
    </location>
</feature>
<dbReference type="EMBL" id="BDJK01000009">
    <property type="protein sequence ID" value="GAV22187.1"/>
    <property type="molecule type" value="Genomic_DNA"/>
</dbReference>
<name>A0A1L8CTF3_9THEO</name>
<dbReference type="InterPro" id="IPR024485">
    <property type="entry name" value="DUF2680"/>
</dbReference>
<organism evidence="2 3">
    <name type="scientific">Carboxydothermus pertinax</name>
    <dbReference type="NCBI Taxonomy" id="870242"/>
    <lineage>
        <taxon>Bacteria</taxon>
        <taxon>Bacillati</taxon>
        <taxon>Bacillota</taxon>
        <taxon>Clostridia</taxon>
        <taxon>Thermoanaerobacterales</taxon>
        <taxon>Thermoanaerobacteraceae</taxon>
        <taxon>Carboxydothermus</taxon>
    </lineage>
</organism>
<comment type="caution">
    <text evidence="2">The sequence shown here is derived from an EMBL/GenBank/DDBJ whole genome shotgun (WGS) entry which is preliminary data.</text>
</comment>
<evidence type="ECO:0000256" key="1">
    <source>
        <dbReference type="SAM" id="SignalP"/>
    </source>
</evidence>
<dbReference type="OrthoDB" id="166945at2"/>
<protein>
    <submittedName>
        <fullName evidence="2">Uncharacterized protein</fullName>
    </submittedName>
</protein>
<evidence type="ECO:0000313" key="2">
    <source>
        <dbReference type="EMBL" id="GAV22187.1"/>
    </source>
</evidence>
<keyword evidence="3" id="KW-1185">Reference proteome</keyword>
<dbReference type="AlphaFoldDB" id="A0A1L8CTF3"/>